<keyword evidence="1" id="KW-1185">Reference proteome</keyword>
<reference evidence="2" key="1">
    <citation type="submission" date="2016-11" db="UniProtKB">
        <authorList>
            <consortium name="WormBaseParasite"/>
        </authorList>
    </citation>
    <scope>IDENTIFICATION</scope>
</reference>
<dbReference type="WBParaSite" id="Hba_00770">
    <property type="protein sequence ID" value="Hba_00770"/>
    <property type="gene ID" value="Hba_00770"/>
</dbReference>
<evidence type="ECO:0000313" key="2">
    <source>
        <dbReference type="WBParaSite" id="Hba_00770"/>
    </source>
</evidence>
<name>A0A1I7W804_HETBA</name>
<sequence>MSKKYLLCKNKFVFLQNVCSETHFIKNSCYLN</sequence>
<organism evidence="1 2">
    <name type="scientific">Heterorhabditis bacteriophora</name>
    <name type="common">Entomopathogenic nematode worm</name>
    <dbReference type="NCBI Taxonomy" id="37862"/>
    <lineage>
        <taxon>Eukaryota</taxon>
        <taxon>Metazoa</taxon>
        <taxon>Ecdysozoa</taxon>
        <taxon>Nematoda</taxon>
        <taxon>Chromadorea</taxon>
        <taxon>Rhabditida</taxon>
        <taxon>Rhabditina</taxon>
        <taxon>Rhabditomorpha</taxon>
        <taxon>Strongyloidea</taxon>
        <taxon>Heterorhabditidae</taxon>
        <taxon>Heterorhabditis</taxon>
    </lineage>
</organism>
<dbReference type="Proteomes" id="UP000095283">
    <property type="component" value="Unplaced"/>
</dbReference>
<evidence type="ECO:0000313" key="1">
    <source>
        <dbReference type="Proteomes" id="UP000095283"/>
    </source>
</evidence>
<dbReference type="AlphaFoldDB" id="A0A1I7W804"/>
<accession>A0A1I7W804</accession>
<proteinExistence type="predicted"/>
<protein>
    <submittedName>
        <fullName evidence="2">Uncharacterized protein</fullName>
    </submittedName>
</protein>